<dbReference type="EMBL" id="KI545970">
    <property type="protein sequence ID" value="EST48948.1"/>
    <property type="molecule type" value="Genomic_DNA"/>
</dbReference>
<name>V6LXH3_9EUKA</name>
<organism evidence="1">
    <name type="scientific">Spironucleus salmonicida</name>
    <dbReference type="NCBI Taxonomy" id="348837"/>
    <lineage>
        <taxon>Eukaryota</taxon>
        <taxon>Metamonada</taxon>
        <taxon>Diplomonadida</taxon>
        <taxon>Hexamitidae</taxon>
        <taxon>Hexamitinae</taxon>
        <taxon>Spironucleus</taxon>
    </lineage>
</organism>
<dbReference type="AlphaFoldDB" id="V6LXH3"/>
<reference evidence="1" key="1">
    <citation type="journal article" date="2014" name="PLoS Genet.">
        <title>The Genome of Spironucleus salmonicida Highlights a Fish Pathogen Adapted to Fluctuating Environments.</title>
        <authorList>
            <person name="Xu F."/>
            <person name="Jerlstrom-Hultqvist J."/>
            <person name="Einarsson E."/>
            <person name="Astvaldsson A."/>
            <person name="Svard S.G."/>
            <person name="Andersson J.O."/>
        </authorList>
    </citation>
    <scope>NUCLEOTIDE SEQUENCE</scope>
</reference>
<protein>
    <submittedName>
        <fullName evidence="1">Uncharacterized protein</fullName>
    </submittedName>
</protein>
<sequence length="94" mass="9699">MIANGKPGSAKWCSGRSQMAGRAQVSISVLNGMGELTRVRRGLRQLMFGSPCQCCLSRCVQGAGCAHLAVGGAASPGSLSSGSLVCLPQRCYRP</sequence>
<proteinExistence type="predicted"/>
<accession>V6LXH3</accession>
<evidence type="ECO:0000313" key="1">
    <source>
        <dbReference type="EMBL" id="EST48948.1"/>
    </source>
</evidence>
<gene>
    <name evidence="1" type="ORF">SS50377_10792</name>
</gene>